<evidence type="ECO:0000313" key="3">
    <source>
        <dbReference type="Proteomes" id="UP000078292"/>
    </source>
</evidence>
<reference evidence="2 3" key="1">
    <citation type="submission" date="2016-04" db="EMBL/GenBank/DDBJ databases">
        <title>First whole genome shotgun sequence of the bacterium Enteractinococcus sp. strain UASWS1574.</title>
        <authorList>
            <person name="Crovadore J."/>
            <person name="Chablais R."/>
            <person name="Lefort F."/>
        </authorList>
    </citation>
    <scope>NUCLEOTIDE SEQUENCE [LARGE SCALE GENOMIC DNA]</scope>
    <source>
        <strain evidence="2 3">UASWS1574</strain>
    </source>
</reference>
<dbReference type="STRING" id="1837282.A6F49_03590"/>
<feature type="transmembrane region" description="Helical" evidence="1">
    <location>
        <begin position="6"/>
        <end position="28"/>
    </location>
</feature>
<keyword evidence="3" id="KW-1185">Reference proteome</keyword>
<proteinExistence type="predicted"/>
<keyword evidence="1" id="KW-0472">Membrane</keyword>
<comment type="caution">
    <text evidence="2">The sequence shown here is derived from an EMBL/GenBank/DDBJ whole genome shotgun (WGS) entry which is preliminary data.</text>
</comment>
<evidence type="ECO:0000313" key="2">
    <source>
        <dbReference type="EMBL" id="OAV63022.1"/>
    </source>
</evidence>
<organism evidence="2 3">
    <name type="scientific">Enteractinococcus helveticum</name>
    <dbReference type="NCBI Taxonomy" id="1837282"/>
    <lineage>
        <taxon>Bacteria</taxon>
        <taxon>Bacillati</taxon>
        <taxon>Actinomycetota</taxon>
        <taxon>Actinomycetes</taxon>
        <taxon>Micrococcales</taxon>
        <taxon>Micrococcaceae</taxon>
    </lineage>
</organism>
<gene>
    <name evidence="2" type="ORF">A6F49_03590</name>
</gene>
<accession>A0A1B7M371</accession>
<dbReference type="AlphaFoldDB" id="A0A1B7M371"/>
<evidence type="ECO:0000256" key="1">
    <source>
        <dbReference type="SAM" id="Phobius"/>
    </source>
</evidence>
<name>A0A1B7M371_9MICC</name>
<protein>
    <submittedName>
        <fullName evidence="2">Uncharacterized protein</fullName>
    </submittedName>
</protein>
<keyword evidence="1" id="KW-1133">Transmembrane helix</keyword>
<keyword evidence="1" id="KW-0812">Transmembrane</keyword>
<dbReference type="Proteomes" id="UP000078292">
    <property type="component" value="Unassembled WGS sequence"/>
</dbReference>
<sequence>MGGMEFIIPLLLLVVSALLVWGLIAILGRSVGAPSNTKAKSAASPRGKSPALFDRMSEEGAVAAAARLDEDTHNKVYRYLAVGQLAQAAEIYHRATGVGRIEAFVDVQALYQFPQEHSVQAPLEDVAGTDPFIPDDNAADQQITDLTVPTDWIEEAAEMPKPQRFEIQVHRGDETISMSSEDLPPWIRDQIEAMVRDERFDDAAETLTEHTALELNEAQDLIKIIAQQIHAADDEGKD</sequence>
<dbReference type="EMBL" id="LXEY01000005">
    <property type="protein sequence ID" value="OAV63022.1"/>
    <property type="molecule type" value="Genomic_DNA"/>
</dbReference>